<protein>
    <recommendedName>
        <fullName evidence="9">Cyclic GMP-AMP synthase</fullName>
    </recommendedName>
</protein>
<proteinExistence type="predicted"/>
<evidence type="ECO:0000256" key="1">
    <source>
        <dbReference type="ARBA" id="ARBA00022679"/>
    </source>
</evidence>
<reference evidence="14" key="1">
    <citation type="submission" date="2017-10" db="EMBL/GenBank/DDBJ databases">
        <authorList>
            <person name="Toshchakov S.V."/>
            <person name="Goeva M.A."/>
        </authorList>
    </citation>
    <scope>NUCLEOTIDE SEQUENCE [LARGE SCALE GENOMIC DNA]</scope>
    <source>
        <strain evidence="14">JR1/69-1-13</strain>
    </source>
</reference>
<keyword evidence="6" id="KW-0460">Magnesium</keyword>
<keyword evidence="8" id="KW-0051">Antiviral defense</keyword>
<dbReference type="GO" id="GO:0046872">
    <property type="term" value="F:metal ion binding"/>
    <property type="evidence" value="ECO:0007669"/>
    <property type="project" value="UniProtKB-KW"/>
</dbReference>
<evidence type="ECO:0000256" key="2">
    <source>
        <dbReference type="ARBA" id="ARBA00022695"/>
    </source>
</evidence>
<evidence type="ECO:0000256" key="9">
    <source>
        <dbReference type="ARBA" id="ARBA00044145"/>
    </source>
</evidence>
<dbReference type="InterPro" id="IPR006116">
    <property type="entry name" value="NT_2-5OAS_ClassI-CCAase"/>
</dbReference>
<dbReference type="CDD" id="cd05400">
    <property type="entry name" value="NT_2-5OAS_ClassI-CCAase"/>
    <property type="match status" value="1"/>
</dbReference>
<organism evidence="13 14">
    <name type="scientific">Teichococcus aestuarii</name>
    <dbReference type="NCBI Taxonomy" id="568898"/>
    <lineage>
        <taxon>Bacteria</taxon>
        <taxon>Pseudomonadati</taxon>
        <taxon>Pseudomonadota</taxon>
        <taxon>Alphaproteobacteria</taxon>
        <taxon>Acetobacterales</taxon>
        <taxon>Roseomonadaceae</taxon>
        <taxon>Roseomonas</taxon>
    </lineage>
</organism>
<dbReference type="GO" id="GO:0005524">
    <property type="term" value="F:ATP binding"/>
    <property type="evidence" value="ECO:0007669"/>
    <property type="project" value="UniProtKB-KW"/>
</dbReference>
<comment type="catalytic activity">
    <reaction evidence="10">
        <text>GTP + ATP = 3',3'-cGAMP + 2 diphosphate</text>
        <dbReference type="Rhea" id="RHEA:35647"/>
        <dbReference type="ChEBI" id="CHEBI:30616"/>
        <dbReference type="ChEBI" id="CHEBI:33019"/>
        <dbReference type="ChEBI" id="CHEBI:37565"/>
        <dbReference type="ChEBI" id="CHEBI:71501"/>
    </reaction>
    <physiologicalReaction direction="left-to-right" evidence="10">
        <dbReference type="Rhea" id="RHEA:35648"/>
    </physiologicalReaction>
</comment>
<evidence type="ECO:0000313" key="13">
    <source>
        <dbReference type="EMBL" id="PWC26661.1"/>
    </source>
</evidence>
<dbReference type="EMBL" id="PDOA01000027">
    <property type="protein sequence ID" value="PWC26661.1"/>
    <property type="molecule type" value="Genomic_DNA"/>
</dbReference>
<dbReference type="InterPro" id="IPR048445">
    <property type="entry name" value="DncV-like_NTFase"/>
</dbReference>
<keyword evidence="1 13" id="KW-0808">Transferase</keyword>
<dbReference type="Pfam" id="PF21654">
    <property type="entry name" value="DncV-like_NTFase"/>
    <property type="match status" value="1"/>
</dbReference>
<gene>
    <name evidence="13" type="ORF">CR165_21885</name>
</gene>
<evidence type="ECO:0000256" key="10">
    <source>
        <dbReference type="ARBA" id="ARBA00048304"/>
    </source>
</evidence>
<keyword evidence="14" id="KW-1185">Reference proteome</keyword>
<dbReference type="RefSeq" id="WP_109519056.1">
    <property type="nucleotide sequence ID" value="NZ_PDOA01000027.1"/>
</dbReference>
<evidence type="ECO:0000313" key="14">
    <source>
        <dbReference type="Proteomes" id="UP000245048"/>
    </source>
</evidence>
<keyword evidence="3" id="KW-0479">Metal-binding</keyword>
<sequence length="524" mass="58768">MSATKPFVTKTSEELLEDLAAELEIPDSRYEAAERSYRSVGSWLERPASALSQFHPFLYPQGSFRLGTVTKPADDKEHYDLDVVCELGILKKSVTQEDLKKLLGAEVEAYAEAKRMAEPGESRRCWTLEYADGAQFHMDLLPALPDGTRQQILLEQRGFDASRASTAIAITDRDHPNFQLRTDDWPSSNPRGYAQWFIDRMRVQFEERRRVLAEALRRKAEEIPDWRVKTPLQQALQILKRHRDVTFSGQIDDRPISVILTTLAARSYRGENRIAAALFSILEGMDQHIETRNGVDWIPNPTDPRENFADRWLQYPERREAFHSWLGQARQDFANAARAYDAGVAVDALAPRLGRRLVESAANRRITRSGIRGAVPGALVLAGSRAVGALKSIVEAPYRKRPIWPERLGGAVRISRAVSEQKGHRPKSFTSDSAPLKKNTSLTFEATTTVRRPFQVYWQITNTGHEALAVPGGGRGTFQTGDVRRGKLTHGESTLYSGTHGVECFIVKDGYLVARSGVFAVNIA</sequence>
<evidence type="ECO:0000256" key="6">
    <source>
        <dbReference type="ARBA" id="ARBA00022842"/>
    </source>
</evidence>
<dbReference type="Pfam" id="PF18134">
    <property type="entry name" value="AGS_C"/>
    <property type="match status" value="1"/>
</dbReference>
<feature type="domain" description="Cyclic GMP-AMP synthase DncV-like nucleotidyltransferase" evidence="12">
    <location>
        <begin position="59"/>
        <end position="140"/>
    </location>
</feature>
<evidence type="ECO:0000256" key="4">
    <source>
        <dbReference type="ARBA" id="ARBA00022741"/>
    </source>
</evidence>
<dbReference type="GO" id="GO:0016779">
    <property type="term" value="F:nucleotidyltransferase activity"/>
    <property type="evidence" value="ECO:0007669"/>
    <property type="project" value="UniProtKB-KW"/>
</dbReference>
<evidence type="ECO:0000256" key="7">
    <source>
        <dbReference type="ARBA" id="ARBA00023080"/>
    </source>
</evidence>
<feature type="domain" description="Adenylyl/Guanylyl and SMODS C-terminal sensor" evidence="11">
    <location>
        <begin position="404"/>
        <end position="523"/>
    </location>
</feature>
<evidence type="ECO:0000256" key="3">
    <source>
        <dbReference type="ARBA" id="ARBA00022723"/>
    </source>
</evidence>
<name>A0A2U1UYI3_9PROT</name>
<evidence type="ECO:0000256" key="5">
    <source>
        <dbReference type="ARBA" id="ARBA00022840"/>
    </source>
</evidence>
<keyword evidence="5" id="KW-0067">ATP-binding</keyword>
<keyword evidence="2" id="KW-0548">Nucleotidyltransferase</keyword>
<dbReference type="GO" id="GO:0051607">
    <property type="term" value="P:defense response to virus"/>
    <property type="evidence" value="ECO:0007669"/>
    <property type="project" value="UniProtKB-KW"/>
</dbReference>
<dbReference type="InterPro" id="IPR040511">
    <property type="entry name" value="AGS_C"/>
</dbReference>
<keyword evidence="4" id="KW-0547">Nucleotide-binding</keyword>
<accession>A0A2U1UYI3</accession>
<evidence type="ECO:0000259" key="12">
    <source>
        <dbReference type="Pfam" id="PF21654"/>
    </source>
</evidence>
<dbReference type="GO" id="GO:0009117">
    <property type="term" value="P:nucleotide metabolic process"/>
    <property type="evidence" value="ECO:0007669"/>
    <property type="project" value="UniProtKB-KW"/>
</dbReference>
<evidence type="ECO:0000259" key="11">
    <source>
        <dbReference type="Pfam" id="PF18134"/>
    </source>
</evidence>
<keyword evidence="7" id="KW-0546">Nucleotide metabolism</keyword>
<dbReference type="AlphaFoldDB" id="A0A2U1UYI3"/>
<dbReference type="OrthoDB" id="1118920at2"/>
<dbReference type="Proteomes" id="UP000245048">
    <property type="component" value="Unassembled WGS sequence"/>
</dbReference>
<comment type="caution">
    <text evidence="13">The sequence shown here is derived from an EMBL/GenBank/DDBJ whole genome shotgun (WGS) entry which is preliminary data.</text>
</comment>
<evidence type="ECO:0000256" key="8">
    <source>
        <dbReference type="ARBA" id="ARBA00023118"/>
    </source>
</evidence>